<evidence type="ECO:0008006" key="3">
    <source>
        <dbReference type="Google" id="ProtNLM"/>
    </source>
</evidence>
<evidence type="ECO:0000313" key="2">
    <source>
        <dbReference type="Proteomes" id="UP000199476"/>
    </source>
</evidence>
<proteinExistence type="predicted"/>
<reference evidence="1 2" key="1">
    <citation type="submission" date="2016-10" db="EMBL/GenBank/DDBJ databases">
        <authorList>
            <person name="de Groot N.N."/>
        </authorList>
    </citation>
    <scope>NUCLEOTIDE SEQUENCE [LARGE SCALE GENOMIC DNA]</scope>
    <source>
        <strain evidence="1 2">SLAS-1</strain>
    </source>
</reference>
<dbReference type="RefSeq" id="WP_089759452.1">
    <property type="nucleotide sequence ID" value="NZ_FNGO01000007.1"/>
</dbReference>
<organism evidence="1 2">
    <name type="scientific">Halarsenatibacter silvermanii</name>
    <dbReference type="NCBI Taxonomy" id="321763"/>
    <lineage>
        <taxon>Bacteria</taxon>
        <taxon>Bacillati</taxon>
        <taxon>Bacillota</taxon>
        <taxon>Clostridia</taxon>
        <taxon>Halanaerobiales</taxon>
        <taxon>Halarsenatibacteraceae</taxon>
        <taxon>Halarsenatibacter</taxon>
    </lineage>
</organism>
<sequence>MTIEKKLREEGRKEGKEKTYDILVQITSKFGELNPTTIKKVKKLDKQSKLTEVENVLYDSETSEEFEKKIDSI</sequence>
<accession>A0A1G9M4Q9</accession>
<gene>
    <name evidence="1" type="ORF">SAMN04488692_107105</name>
</gene>
<dbReference type="STRING" id="321763.SAMN04488692_107105"/>
<evidence type="ECO:0000313" key="1">
    <source>
        <dbReference type="EMBL" id="SDL69144.1"/>
    </source>
</evidence>
<dbReference type="EMBL" id="FNGO01000007">
    <property type="protein sequence ID" value="SDL69144.1"/>
    <property type="molecule type" value="Genomic_DNA"/>
</dbReference>
<protein>
    <recommendedName>
        <fullName evidence="3">DUF4351 domain-containing protein</fullName>
    </recommendedName>
</protein>
<name>A0A1G9M4Q9_9FIRM</name>
<dbReference type="AlphaFoldDB" id="A0A1G9M4Q9"/>
<keyword evidence="2" id="KW-1185">Reference proteome</keyword>
<dbReference type="Proteomes" id="UP000199476">
    <property type="component" value="Unassembled WGS sequence"/>
</dbReference>